<dbReference type="Pfam" id="PF12732">
    <property type="entry name" value="YtxH"/>
    <property type="match status" value="1"/>
</dbReference>
<evidence type="ECO:0000313" key="3">
    <source>
        <dbReference type="Proteomes" id="UP000231581"/>
    </source>
</evidence>
<evidence type="ECO:0008006" key="4">
    <source>
        <dbReference type="Google" id="ProtNLM"/>
    </source>
</evidence>
<keyword evidence="1" id="KW-0812">Transmembrane</keyword>
<dbReference type="AlphaFoldDB" id="A0A2H0BRJ4"/>
<evidence type="ECO:0000256" key="1">
    <source>
        <dbReference type="SAM" id="Phobius"/>
    </source>
</evidence>
<protein>
    <recommendedName>
        <fullName evidence="4">YtxH domain-containing protein</fullName>
    </recommendedName>
</protein>
<dbReference type="EMBL" id="PCSZ01000073">
    <property type="protein sequence ID" value="PIP60295.1"/>
    <property type="molecule type" value="Genomic_DNA"/>
</dbReference>
<feature type="transmembrane region" description="Helical" evidence="1">
    <location>
        <begin position="12"/>
        <end position="32"/>
    </location>
</feature>
<organism evidence="2 3">
    <name type="scientific">Candidatus Uhrbacteria bacterium CG22_combo_CG10-13_8_21_14_all_47_17</name>
    <dbReference type="NCBI Taxonomy" id="1975041"/>
    <lineage>
        <taxon>Bacteria</taxon>
        <taxon>Candidatus Uhriibacteriota</taxon>
    </lineage>
</organism>
<keyword evidence="1" id="KW-0472">Membrane</keyword>
<accession>A0A2H0BRJ4</accession>
<proteinExistence type="predicted"/>
<sequence>MPTKTTQSKASSHLGAGLVAGAMLGLATGFFLNSRKGRELTKDAQKRAMQLQKEVVKRLQKAGDLTQDKYEEVIDYVLEYYTKSKDIATKEVPQVKKYLMSQWKTIEKELKPKARTSKKK</sequence>
<keyword evidence="1" id="KW-1133">Transmembrane helix</keyword>
<dbReference type="Proteomes" id="UP000231581">
    <property type="component" value="Unassembled WGS sequence"/>
</dbReference>
<name>A0A2H0BRJ4_9BACT</name>
<gene>
    <name evidence="2" type="ORF">COX00_04000</name>
</gene>
<reference evidence="2 3" key="1">
    <citation type="submission" date="2017-09" db="EMBL/GenBank/DDBJ databases">
        <title>Depth-based differentiation of microbial function through sediment-hosted aquifers and enrichment of novel symbionts in the deep terrestrial subsurface.</title>
        <authorList>
            <person name="Probst A.J."/>
            <person name="Ladd B."/>
            <person name="Jarett J.K."/>
            <person name="Geller-Mcgrath D.E."/>
            <person name="Sieber C.M."/>
            <person name="Emerson J.B."/>
            <person name="Anantharaman K."/>
            <person name="Thomas B.C."/>
            <person name="Malmstrom R."/>
            <person name="Stieglmeier M."/>
            <person name="Klingl A."/>
            <person name="Woyke T."/>
            <person name="Ryan C.M."/>
            <person name="Banfield J.F."/>
        </authorList>
    </citation>
    <scope>NUCLEOTIDE SEQUENCE [LARGE SCALE GENOMIC DNA]</scope>
    <source>
        <strain evidence="2">CG22_combo_CG10-13_8_21_14_all_47_17</strain>
    </source>
</reference>
<evidence type="ECO:0000313" key="2">
    <source>
        <dbReference type="EMBL" id="PIP60295.1"/>
    </source>
</evidence>
<comment type="caution">
    <text evidence="2">The sequence shown here is derived from an EMBL/GenBank/DDBJ whole genome shotgun (WGS) entry which is preliminary data.</text>
</comment>
<dbReference type="InterPro" id="IPR024623">
    <property type="entry name" value="YtxH"/>
</dbReference>